<reference evidence="1" key="1">
    <citation type="submission" date="2022-08" db="UniProtKB">
        <authorList>
            <consortium name="EnsemblMetazoa"/>
        </authorList>
    </citation>
    <scope>IDENTIFICATION</scope>
    <source>
        <strain evidence="1">Israel</strain>
    </source>
</reference>
<evidence type="ECO:0000313" key="2">
    <source>
        <dbReference type="Proteomes" id="UP000092462"/>
    </source>
</evidence>
<dbReference type="VEuPathDB" id="VectorBase:PPAPM1_008621"/>
<accession>A0A1B0DNL1</accession>
<sequence length="109" mass="11701">MIVGILFIVIGSLNINRTKDQNAAVILNDVILILIFVISIDNVSAAVIAVVLLTIFRNGECHQKFAAVLNQLSLGFVLGAMFCDVVKMNFGLDPAIPIPPNDNPSSISH</sequence>
<dbReference type="VEuPathDB" id="VectorBase:PPAI010056"/>
<dbReference type="AlphaFoldDB" id="A0A1B0DNL1"/>
<dbReference type="EnsemblMetazoa" id="PPAI010056-RA">
    <property type="protein sequence ID" value="PPAI010056-PA"/>
    <property type="gene ID" value="PPAI010056"/>
</dbReference>
<name>A0A1B0DNL1_PHLPP</name>
<evidence type="ECO:0000313" key="1">
    <source>
        <dbReference type="EnsemblMetazoa" id="PPAI010056-PA"/>
    </source>
</evidence>
<protein>
    <submittedName>
        <fullName evidence="1">Uncharacterized protein</fullName>
    </submittedName>
</protein>
<dbReference type="EMBL" id="AJVK01001385">
    <property type="status" value="NOT_ANNOTATED_CDS"/>
    <property type="molecule type" value="Genomic_DNA"/>
</dbReference>
<proteinExistence type="predicted"/>
<keyword evidence="2" id="KW-1185">Reference proteome</keyword>
<organism evidence="1 2">
    <name type="scientific">Phlebotomus papatasi</name>
    <name type="common">Sandfly</name>
    <dbReference type="NCBI Taxonomy" id="29031"/>
    <lineage>
        <taxon>Eukaryota</taxon>
        <taxon>Metazoa</taxon>
        <taxon>Ecdysozoa</taxon>
        <taxon>Arthropoda</taxon>
        <taxon>Hexapoda</taxon>
        <taxon>Insecta</taxon>
        <taxon>Pterygota</taxon>
        <taxon>Neoptera</taxon>
        <taxon>Endopterygota</taxon>
        <taxon>Diptera</taxon>
        <taxon>Nematocera</taxon>
        <taxon>Psychodoidea</taxon>
        <taxon>Psychodidae</taxon>
        <taxon>Phlebotomus</taxon>
        <taxon>Phlebotomus</taxon>
    </lineage>
</organism>
<dbReference type="Proteomes" id="UP000092462">
    <property type="component" value="Unassembled WGS sequence"/>
</dbReference>